<evidence type="ECO:0000313" key="1">
    <source>
        <dbReference type="EMBL" id="EEG47482.1"/>
    </source>
</evidence>
<organism evidence="1 2">
    <name type="scientific">Blautia hydrogenotrophica (strain DSM 10507 / JCM 14656 / S5a33)</name>
    <name type="common">Ruminococcus hydrogenotrophicus</name>
    <dbReference type="NCBI Taxonomy" id="476272"/>
    <lineage>
        <taxon>Bacteria</taxon>
        <taxon>Bacillati</taxon>
        <taxon>Bacillota</taxon>
        <taxon>Clostridia</taxon>
        <taxon>Lachnospirales</taxon>
        <taxon>Lachnospiraceae</taxon>
        <taxon>Blautia</taxon>
    </lineage>
</organism>
<dbReference type="EMBL" id="ACBZ01000192">
    <property type="protein sequence ID" value="EEG47482.1"/>
    <property type="molecule type" value="Genomic_DNA"/>
</dbReference>
<keyword evidence="2" id="KW-1185">Reference proteome</keyword>
<evidence type="ECO:0000313" key="2">
    <source>
        <dbReference type="Proteomes" id="UP000003100"/>
    </source>
</evidence>
<name>C0CRW1_BLAHS</name>
<gene>
    <name evidence="1" type="ORF">RUMHYD_03627</name>
</gene>
<reference evidence="1 2" key="2">
    <citation type="submission" date="2009-02" db="EMBL/GenBank/DDBJ databases">
        <title>Draft genome sequence of Blautia hydrogenotrophica DSM 10507 (Ruminococcus hydrogenotrophicus DSM 10507).</title>
        <authorList>
            <person name="Sudarsanam P."/>
            <person name="Ley R."/>
            <person name="Guruge J."/>
            <person name="Turnbaugh P.J."/>
            <person name="Mahowald M."/>
            <person name="Liep D."/>
            <person name="Gordon J."/>
        </authorList>
    </citation>
    <scope>NUCLEOTIDE SEQUENCE [LARGE SCALE GENOMIC DNA]</scope>
    <source>
        <strain evidence="2">DSM 10507 / JCM 14656 / S5a33</strain>
    </source>
</reference>
<reference evidence="1 2" key="1">
    <citation type="submission" date="2009-01" db="EMBL/GenBank/DDBJ databases">
        <authorList>
            <person name="Fulton L."/>
            <person name="Clifton S."/>
            <person name="Fulton B."/>
            <person name="Xu J."/>
            <person name="Minx P."/>
            <person name="Pepin K.H."/>
            <person name="Johnson M."/>
            <person name="Bhonagiri V."/>
            <person name="Nash W.E."/>
            <person name="Mardis E.R."/>
            <person name="Wilson R.K."/>
        </authorList>
    </citation>
    <scope>NUCLEOTIDE SEQUENCE [LARGE SCALE GENOMIC DNA]</scope>
    <source>
        <strain evidence="2">DSM 10507 / JCM 14656 / S5a33</strain>
    </source>
</reference>
<dbReference type="AlphaFoldDB" id="C0CRW1"/>
<sequence length="52" mass="5525">MDFEDAGGQVKRPPAICCISFRIATGKLACRDAQTLDVATGKSTQAYASECE</sequence>
<dbReference type="HOGENOM" id="CLU_3077289_0_0_9"/>
<accession>C0CRW1</accession>
<dbReference type="Proteomes" id="UP000003100">
    <property type="component" value="Unassembled WGS sequence"/>
</dbReference>
<comment type="caution">
    <text evidence="1">The sequence shown here is derived from an EMBL/GenBank/DDBJ whole genome shotgun (WGS) entry which is preliminary data.</text>
</comment>
<protein>
    <submittedName>
        <fullName evidence="1">Uncharacterized protein</fullName>
    </submittedName>
</protein>
<proteinExistence type="predicted"/>
<dbReference type="PATRIC" id="fig|476272.21.peg.306"/>